<dbReference type="SUPFAM" id="SSF46894">
    <property type="entry name" value="C-terminal effector domain of the bipartite response regulators"/>
    <property type="match status" value="1"/>
</dbReference>
<dbReference type="InterPro" id="IPR054632">
    <property type="entry name" value="Aroma_sacti_dom"/>
</dbReference>
<dbReference type="RefSeq" id="WP_380223292.1">
    <property type="nucleotide sequence ID" value="NZ_JBHSOF010000001.1"/>
</dbReference>
<dbReference type="Pfam" id="PF00196">
    <property type="entry name" value="GerE"/>
    <property type="match status" value="1"/>
</dbReference>
<sequence>MFDGTVSMRAPQWCAAGGGIPSMGGGDPVCPACGAPRAPGLPPPAAALPLAGALTPRERTVLQLLGLGYDNRSIAYELSISERTVKRFVTAILAKLGLRSRLQAGLLALILASSPAGGGPWPKGLMDGVPGAGDDDLASEKEGTMTFDALAALRQAGNPVDLLTLEQRDVLSRLTEDEVTVLNSVKQRLDAVSDAEVEGHSFVIKLA</sequence>
<evidence type="ECO:0000313" key="5">
    <source>
        <dbReference type="EMBL" id="MFC5661407.1"/>
    </source>
</evidence>
<evidence type="ECO:0000313" key="6">
    <source>
        <dbReference type="Proteomes" id="UP001595975"/>
    </source>
</evidence>
<dbReference type="Proteomes" id="UP001595975">
    <property type="component" value="Unassembled WGS sequence"/>
</dbReference>
<evidence type="ECO:0000259" key="4">
    <source>
        <dbReference type="PROSITE" id="PS50043"/>
    </source>
</evidence>
<organism evidence="5 6">
    <name type="scientific">Kitasatospora misakiensis</name>
    <dbReference type="NCBI Taxonomy" id="67330"/>
    <lineage>
        <taxon>Bacteria</taxon>
        <taxon>Bacillati</taxon>
        <taxon>Actinomycetota</taxon>
        <taxon>Actinomycetes</taxon>
        <taxon>Kitasatosporales</taxon>
        <taxon>Streptomycetaceae</taxon>
        <taxon>Kitasatospora</taxon>
    </lineage>
</organism>
<dbReference type="Gene3D" id="1.10.10.10">
    <property type="entry name" value="Winged helix-like DNA-binding domain superfamily/Winged helix DNA-binding domain"/>
    <property type="match status" value="1"/>
</dbReference>
<keyword evidence="6" id="KW-1185">Reference proteome</keyword>
<dbReference type="InterPro" id="IPR000792">
    <property type="entry name" value="Tscrpt_reg_LuxR_C"/>
</dbReference>
<keyword evidence="2" id="KW-0238">DNA-binding</keyword>
<evidence type="ECO:0000256" key="1">
    <source>
        <dbReference type="ARBA" id="ARBA00023015"/>
    </source>
</evidence>
<dbReference type="CDD" id="cd06170">
    <property type="entry name" value="LuxR_C_like"/>
    <property type="match status" value="1"/>
</dbReference>
<dbReference type="PROSITE" id="PS50043">
    <property type="entry name" value="HTH_LUXR_2"/>
    <property type="match status" value="1"/>
</dbReference>
<evidence type="ECO:0000256" key="3">
    <source>
        <dbReference type="ARBA" id="ARBA00023163"/>
    </source>
</evidence>
<dbReference type="SMART" id="SM00421">
    <property type="entry name" value="HTH_LUXR"/>
    <property type="match status" value="1"/>
</dbReference>
<comment type="caution">
    <text evidence="5">The sequence shown here is derived from an EMBL/GenBank/DDBJ whole genome shotgun (WGS) entry which is preliminary data.</text>
</comment>
<protein>
    <submittedName>
        <fullName evidence="5">Helix-turn-helix transcriptional regulator</fullName>
    </submittedName>
</protein>
<gene>
    <name evidence="5" type="ORF">ACFP3U_00265</name>
</gene>
<proteinExistence type="predicted"/>
<dbReference type="PRINTS" id="PR00038">
    <property type="entry name" value="HTHLUXR"/>
</dbReference>
<reference evidence="6" key="1">
    <citation type="journal article" date="2019" name="Int. J. Syst. Evol. Microbiol.">
        <title>The Global Catalogue of Microorganisms (GCM) 10K type strain sequencing project: providing services to taxonomists for standard genome sequencing and annotation.</title>
        <authorList>
            <consortium name="The Broad Institute Genomics Platform"/>
            <consortium name="The Broad Institute Genome Sequencing Center for Infectious Disease"/>
            <person name="Wu L."/>
            <person name="Ma J."/>
        </authorList>
    </citation>
    <scope>NUCLEOTIDE SEQUENCE [LARGE SCALE GENOMIC DNA]</scope>
    <source>
        <strain evidence="6">CGMCC 4.1437</strain>
    </source>
</reference>
<dbReference type="EMBL" id="JBHSOF010000001">
    <property type="protein sequence ID" value="MFC5661407.1"/>
    <property type="molecule type" value="Genomic_DNA"/>
</dbReference>
<evidence type="ECO:0000256" key="2">
    <source>
        <dbReference type="ARBA" id="ARBA00023125"/>
    </source>
</evidence>
<dbReference type="InterPro" id="IPR036388">
    <property type="entry name" value="WH-like_DNA-bd_sf"/>
</dbReference>
<dbReference type="NCBIfam" id="NF045560">
    <property type="entry name" value="aroma_sacti_dom"/>
    <property type="match status" value="1"/>
</dbReference>
<dbReference type="InterPro" id="IPR016032">
    <property type="entry name" value="Sig_transdc_resp-reg_C-effctor"/>
</dbReference>
<dbReference type="PANTHER" id="PTHR44688:SF16">
    <property type="entry name" value="DNA-BINDING TRANSCRIPTIONAL ACTIVATOR DEVR_DOSR"/>
    <property type="match status" value="1"/>
</dbReference>
<feature type="domain" description="HTH luxR-type" evidence="4">
    <location>
        <begin position="47"/>
        <end position="112"/>
    </location>
</feature>
<dbReference type="PROSITE" id="PS00622">
    <property type="entry name" value="HTH_LUXR_1"/>
    <property type="match status" value="1"/>
</dbReference>
<keyword evidence="1" id="KW-0805">Transcription regulation</keyword>
<dbReference type="PANTHER" id="PTHR44688">
    <property type="entry name" value="DNA-BINDING TRANSCRIPTIONAL ACTIVATOR DEVR_DOSR"/>
    <property type="match status" value="1"/>
</dbReference>
<name>A0ABW0WT15_9ACTN</name>
<accession>A0ABW0WT15</accession>
<keyword evidence="3" id="KW-0804">Transcription</keyword>